<dbReference type="GO" id="GO:0003677">
    <property type="term" value="F:DNA binding"/>
    <property type="evidence" value="ECO:0007669"/>
    <property type="project" value="UniProtKB-KW"/>
</dbReference>
<dbReference type="AlphaFoldDB" id="A0A4S1ZLZ0"/>
<organism evidence="2 3">
    <name type="scientific">Muribaculum intestinale</name>
    <dbReference type="NCBI Taxonomy" id="1796646"/>
    <lineage>
        <taxon>Bacteria</taxon>
        <taxon>Pseudomonadati</taxon>
        <taxon>Bacteroidota</taxon>
        <taxon>Bacteroidia</taxon>
        <taxon>Bacteroidales</taxon>
        <taxon>Muribaculaceae</taxon>
        <taxon>Muribaculum</taxon>
    </lineage>
</organism>
<accession>A0A4S1ZLZ0</accession>
<evidence type="ECO:0000313" key="2">
    <source>
        <dbReference type="EMBL" id="TGY70852.1"/>
    </source>
</evidence>
<feature type="domain" description="Helix-turn-helix" evidence="1">
    <location>
        <begin position="51"/>
        <end position="100"/>
    </location>
</feature>
<protein>
    <submittedName>
        <fullName evidence="2">DNA-binding protein</fullName>
    </submittedName>
</protein>
<dbReference type="RefSeq" id="WP_123616227.1">
    <property type="nucleotide sequence ID" value="NZ_CBFGDC010000010.1"/>
</dbReference>
<gene>
    <name evidence="2" type="ORF">E5333_12155</name>
</gene>
<dbReference type="SUPFAM" id="SSF46955">
    <property type="entry name" value="Putative DNA-binding domain"/>
    <property type="match status" value="1"/>
</dbReference>
<proteinExistence type="predicted"/>
<evidence type="ECO:0000313" key="3">
    <source>
        <dbReference type="Proteomes" id="UP000306630"/>
    </source>
</evidence>
<comment type="caution">
    <text evidence="2">The sequence shown here is derived from an EMBL/GenBank/DDBJ whole genome shotgun (WGS) entry which is preliminary data.</text>
</comment>
<dbReference type="EMBL" id="SRYD01000055">
    <property type="protein sequence ID" value="TGY70852.1"/>
    <property type="molecule type" value="Genomic_DNA"/>
</dbReference>
<evidence type="ECO:0000259" key="1">
    <source>
        <dbReference type="Pfam" id="PF12728"/>
    </source>
</evidence>
<dbReference type="InterPro" id="IPR009061">
    <property type="entry name" value="DNA-bd_dom_put_sf"/>
</dbReference>
<dbReference type="InterPro" id="IPR041657">
    <property type="entry name" value="HTH_17"/>
</dbReference>
<sequence>MTNLLELINSGVTDVTVNVKLADLVELIKQTIEAAKAELLPAMVSAAQEVLLTKKEVMEKFGVCHTTLWNWNKNKILIPVKVGKKVCYRQSDVERLILERDRK</sequence>
<dbReference type="Pfam" id="PF12728">
    <property type="entry name" value="HTH_17"/>
    <property type="match status" value="1"/>
</dbReference>
<dbReference type="Proteomes" id="UP000306630">
    <property type="component" value="Unassembled WGS sequence"/>
</dbReference>
<name>A0A4S1ZLZ0_9BACT</name>
<keyword evidence="2" id="KW-0238">DNA-binding</keyword>
<reference evidence="2 3" key="1">
    <citation type="submission" date="2019-04" db="EMBL/GenBank/DDBJ databases">
        <title>Microbes associate with the intestines of laboratory mice.</title>
        <authorList>
            <person name="Navarre W."/>
            <person name="Wong E."/>
            <person name="Huang K."/>
            <person name="Tropini C."/>
            <person name="Ng K."/>
            <person name="Yu B."/>
        </authorList>
    </citation>
    <scope>NUCLEOTIDE SEQUENCE [LARGE SCALE GENOMIC DNA]</scope>
    <source>
        <strain evidence="2 3">NM06_A21</strain>
    </source>
</reference>